<organism evidence="1 2">
    <name type="scientific">Tanacetum coccineum</name>
    <dbReference type="NCBI Taxonomy" id="301880"/>
    <lineage>
        <taxon>Eukaryota</taxon>
        <taxon>Viridiplantae</taxon>
        <taxon>Streptophyta</taxon>
        <taxon>Embryophyta</taxon>
        <taxon>Tracheophyta</taxon>
        <taxon>Spermatophyta</taxon>
        <taxon>Magnoliopsida</taxon>
        <taxon>eudicotyledons</taxon>
        <taxon>Gunneridae</taxon>
        <taxon>Pentapetalae</taxon>
        <taxon>asterids</taxon>
        <taxon>campanulids</taxon>
        <taxon>Asterales</taxon>
        <taxon>Asteraceae</taxon>
        <taxon>Asteroideae</taxon>
        <taxon>Anthemideae</taxon>
        <taxon>Anthemidinae</taxon>
        <taxon>Tanacetum</taxon>
    </lineage>
</organism>
<keyword evidence="2" id="KW-1185">Reference proteome</keyword>
<protein>
    <submittedName>
        <fullName evidence="1">Uncharacterized protein</fullName>
    </submittedName>
</protein>
<feature type="non-terminal residue" evidence="1">
    <location>
        <position position="1"/>
    </location>
</feature>
<name>A0ABQ5CHQ1_9ASTR</name>
<sequence length="109" mass="12148">VERRDEKEEIGSLKTRSNNVSDQDILLRERRVAGKIRGEVRYDGLVASIARWRLMSRRFDRCCSSFRLLVIWFRVGFYGGEGGDKELVVMGEVGGVLLGGGDGGEGGRL</sequence>
<evidence type="ECO:0000313" key="1">
    <source>
        <dbReference type="EMBL" id="GJT25713.1"/>
    </source>
</evidence>
<gene>
    <name evidence="1" type="ORF">Tco_0895650</name>
</gene>
<evidence type="ECO:0000313" key="2">
    <source>
        <dbReference type="Proteomes" id="UP001151760"/>
    </source>
</evidence>
<accession>A0ABQ5CHQ1</accession>
<reference evidence="1" key="2">
    <citation type="submission" date="2022-01" db="EMBL/GenBank/DDBJ databases">
        <authorList>
            <person name="Yamashiro T."/>
            <person name="Shiraishi A."/>
            <person name="Satake H."/>
            <person name="Nakayama K."/>
        </authorList>
    </citation>
    <scope>NUCLEOTIDE SEQUENCE</scope>
</reference>
<comment type="caution">
    <text evidence="1">The sequence shown here is derived from an EMBL/GenBank/DDBJ whole genome shotgun (WGS) entry which is preliminary data.</text>
</comment>
<dbReference type="EMBL" id="BQNB010014234">
    <property type="protein sequence ID" value="GJT25713.1"/>
    <property type="molecule type" value="Genomic_DNA"/>
</dbReference>
<dbReference type="Proteomes" id="UP001151760">
    <property type="component" value="Unassembled WGS sequence"/>
</dbReference>
<proteinExistence type="predicted"/>
<reference evidence="1" key="1">
    <citation type="journal article" date="2022" name="Int. J. Mol. Sci.">
        <title>Draft Genome of Tanacetum Coccineum: Genomic Comparison of Closely Related Tanacetum-Family Plants.</title>
        <authorList>
            <person name="Yamashiro T."/>
            <person name="Shiraishi A."/>
            <person name="Nakayama K."/>
            <person name="Satake H."/>
        </authorList>
    </citation>
    <scope>NUCLEOTIDE SEQUENCE</scope>
</reference>